<dbReference type="InterPro" id="IPR008136">
    <property type="entry name" value="CinA_C"/>
</dbReference>
<dbReference type="RefSeq" id="WP_275278098.1">
    <property type="nucleotide sequence ID" value="NZ_CP119108.1"/>
</dbReference>
<dbReference type="Proteomes" id="UP001214553">
    <property type="component" value="Chromosome"/>
</dbReference>
<protein>
    <submittedName>
        <fullName evidence="2">CinA family protein</fullName>
    </submittedName>
</protein>
<dbReference type="InterPro" id="IPR036653">
    <property type="entry name" value="CinA-like_C"/>
</dbReference>
<dbReference type="Gene3D" id="3.90.950.20">
    <property type="entry name" value="CinA-like"/>
    <property type="match status" value="1"/>
</dbReference>
<accession>A0ABY8BX50</accession>
<evidence type="ECO:0000313" key="2">
    <source>
        <dbReference type="EMBL" id="WEG08771.1"/>
    </source>
</evidence>
<evidence type="ECO:0000313" key="3">
    <source>
        <dbReference type="Proteomes" id="UP001214553"/>
    </source>
</evidence>
<keyword evidence="3" id="KW-1185">Reference proteome</keyword>
<dbReference type="EMBL" id="CP119108">
    <property type="protein sequence ID" value="WEG08771.1"/>
    <property type="molecule type" value="Genomic_DNA"/>
</dbReference>
<name>A0ABY8BX50_9MICO</name>
<organism evidence="2 3">
    <name type="scientific">Microbacterium horticulturae</name>
    <dbReference type="NCBI Taxonomy" id="3028316"/>
    <lineage>
        <taxon>Bacteria</taxon>
        <taxon>Bacillati</taxon>
        <taxon>Actinomycetota</taxon>
        <taxon>Actinomycetes</taxon>
        <taxon>Micrococcales</taxon>
        <taxon>Microbacteriaceae</taxon>
        <taxon>Microbacterium</taxon>
    </lineage>
</organism>
<reference evidence="2 3" key="1">
    <citation type="submission" date="2023-03" db="EMBL/GenBank/DDBJ databases">
        <title>Genome sequence of Microbacterium sp. KACC 23027.</title>
        <authorList>
            <person name="Kim S."/>
            <person name="Heo J."/>
            <person name="Kwon S.-W."/>
        </authorList>
    </citation>
    <scope>NUCLEOTIDE SEQUENCE [LARGE SCALE GENOMIC DNA]</scope>
    <source>
        <strain evidence="2 3">KACC 23027</strain>
    </source>
</reference>
<dbReference type="SUPFAM" id="SSF142433">
    <property type="entry name" value="CinA-like"/>
    <property type="match status" value="1"/>
</dbReference>
<dbReference type="Pfam" id="PF02464">
    <property type="entry name" value="CinA"/>
    <property type="match status" value="1"/>
</dbReference>
<proteinExistence type="predicted"/>
<dbReference type="NCBIfam" id="TIGR00199">
    <property type="entry name" value="PncC_domain"/>
    <property type="match status" value="1"/>
</dbReference>
<sequence length="153" mass="15512">MDDIERLASAASRRGIRVALAESLTSGLLASRVGRGEDAATWFAGSIVAYLTDVKEGLLGLEPGTDPCSPECAEQLAGGARSLLTADIAVSTTGVGGPDPEDGHAPGTVYLGWATADTTGHRLLRLDGGPQQVLDDTVSAAVALLADLVEQGG</sequence>
<gene>
    <name evidence="2" type="ORF">PU630_16245</name>
</gene>
<feature type="domain" description="CinA C-terminal" evidence="1">
    <location>
        <begin position="5"/>
        <end position="148"/>
    </location>
</feature>
<evidence type="ECO:0000259" key="1">
    <source>
        <dbReference type="Pfam" id="PF02464"/>
    </source>
</evidence>